<evidence type="ECO:0000256" key="1">
    <source>
        <dbReference type="SAM" id="MobiDB-lite"/>
    </source>
</evidence>
<dbReference type="EMBL" id="CACQ02005109">
    <property type="protein sequence ID" value="CCF42043.1"/>
    <property type="molecule type" value="Genomic_DNA"/>
</dbReference>
<gene>
    <name evidence="2" type="ORF">CH063_12147</name>
</gene>
<dbReference type="Proteomes" id="UP000007174">
    <property type="component" value="Unassembled WGS sequence"/>
</dbReference>
<feature type="compositionally biased region" description="Polar residues" evidence="1">
    <location>
        <begin position="118"/>
        <end position="137"/>
    </location>
</feature>
<dbReference type="AlphaFoldDB" id="H1VP89"/>
<organism evidence="2 3">
    <name type="scientific">Colletotrichum higginsianum (strain IMI 349063)</name>
    <name type="common">Crucifer anthracnose fungus</name>
    <dbReference type="NCBI Taxonomy" id="759273"/>
    <lineage>
        <taxon>Eukaryota</taxon>
        <taxon>Fungi</taxon>
        <taxon>Dikarya</taxon>
        <taxon>Ascomycota</taxon>
        <taxon>Pezizomycotina</taxon>
        <taxon>Sordariomycetes</taxon>
        <taxon>Hypocreomycetidae</taxon>
        <taxon>Glomerellales</taxon>
        <taxon>Glomerellaceae</taxon>
        <taxon>Colletotrichum</taxon>
        <taxon>Colletotrichum destructivum species complex</taxon>
    </lineage>
</organism>
<evidence type="ECO:0000313" key="2">
    <source>
        <dbReference type="EMBL" id="CCF42043.1"/>
    </source>
</evidence>
<name>H1VP89_COLHI</name>
<evidence type="ECO:0000313" key="3">
    <source>
        <dbReference type="Proteomes" id="UP000007174"/>
    </source>
</evidence>
<sequence>MDPSGWLAGWMDGWMVGLIPVKWMDGWTGTQNASRPDAAKRADRQVSEWVGARKTNVTEDGLTTSRVSMADTSRRDSVPFTVARRPLTPNSLFSLICDHNFTSVKLLKVMVVGPRPSPSTRVAGTDGAKSTTSDIQSSPSRLLITYENKVVCIHIVTSTRPPRWPSPYPKVK</sequence>
<accession>H1VP89</accession>
<dbReference type="HOGENOM" id="CLU_1555142_0_0_1"/>
<protein>
    <submittedName>
        <fullName evidence="2">Uncharacterized protein</fullName>
    </submittedName>
</protein>
<proteinExistence type="predicted"/>
<feature type="region of interest" description="Disordered" evidence="1">
    <location>
        <begin position="116"/>
        <end position="137"/>
    </location>
</feature>
<reference evidence="3" key="1">
    <citation type="journal article" date="2012" name="Nat. Genet.">
        <title>Lifestyle transitions in plant pathogenic Colletotrichum fungi deciphered by genome and transcriptome analyses.</title>
        <authorList>
            <person name="O'Connell R.J."/>
            <person name="Thon M.R."/>
            <person name="Hacquard S."/>
            <person name="Amyotte S.G."/>
            <person name="Kleemann J."/>
            <person name="Torres M.F."/>
            <person name="Damm U."/>
            <person name="Buiate E.A."/>
            <person name="Epstein L."/>
            <person name="Alkan N."/>
            <person name="Altmueller J."/>
            <person name="Alvarado-Balderrama L."/>
            <person name="Bauser C.A."/>
            <person name="Becker C."/>
            <person name="Birren B.W."/>
            <person name="Chen Z."/>
            <person name="Choi J."/>
            <person name="Crouch J.A."/>
            <person name="Duvick J.P."/>
            <person name="Farman M.A."/>
            <person name="Gan P."/>
            <person name="Heiman D."/>
            <person name="Henrissat B."/>
            <person name="Howard R.J."/>
            <person name="Kabbage M."/>
            <person name="Koch C."/>
            <person name="Kracher B."/>
            <person name="Kubo Y."/>
            <person name="Law A.D."/>
            <person name="Lebrun M.-H."/>
            <person name="Lee Y.-H."/>
            <person name="Miyara I."/>
            <person name="Moore N."/>
            <person name="Neumann U."/>
            <person name="Nordstroem K."/>
            <person name="Panaccione D.G."/>
            <person name="Panstruga R."/>
            <person name="Place M."/>
            <person name="Proctor R.H."/>
            <person name="Prusky D."/>
            <person name="Rech G."/>
            <person name="Reinhardt R."/>
            <person name="Rollins J.A."/>
            <person name="Rounsley S."/>
            <person name="Schardl C.L."/>
            <person name="Schwartz D.C."/>
            <person name="Shenoy N."/>
            <person name="Shirasu K."/>
            <person name="Sikhakolli U.R."/>
            <person name="Stueber K."/>
            <person name="Sukno S.A."/>
            <person name="Sweigard J.A."/>
            <person name="Takano Y."/>
            <person name="Takahara H."/>
            <person name="Trail F."/>
            <person name="van der Does H.C."/>
            <person name="Voll L.M."/>
            <person name="Will I."/>
            <person name="Young S."/>
            <person name="Zeng Q."/>
            <person name="Zhang J."/>
            <person name="Zhou S."/>
            <person name="Dickman M.B."/>
            <person name="Schulze-Lefert P."/>
            <person name="Ver Loren van Themaat E."/>
            <person name="Ma L.-J."/>
            <person name="Vaillancourt L.J."/>
        </authorList>
    </citation>
    <scope>NUCLEOTIDE SEQUENCE [LARGE SCALE GENOMIC DNA]</scope>
    <source>
        <strain evidence="3">IMI 349063</strain>
    </source>
</reference>